<organism evidence="1">
    <name type="scientific">marine sediment metagenome</name>
    <dbReference type="NCBI Taxonomy" id="412755"/>
    <lineage>
        <taxon>unclassified sequences</taxon>
        <taxon>metagenomes</taxon>
        <taxon>ecological metagenomes</taxon>
    </lineage>
</organism>
<dbReference type="EMBL" id="BART01017043">
    <property type="protein sequence ID" value="GAG74823.1"/>
    <property type="molecule type" value="Genomic_DNA"/>
</dbReference>
<name>X1AR69_9ZZZZ</name>
<proteinExistence type="predicted"/>
<protein>
    <submittedName>
        <fullName evidence="1">Uncharacterized protein</fullName>
    </submittedName>
</protein>
<sequence length="35" mass="4075">MTRKIVIRTVGQSRDLDPTKPLGALLKNKIIQKWR</sequence>
<gene>
    <name evidence="1" type="ORF">S01H4_32566</name>
</gene>
<accession>X1AR69</accession>
<reference evidence="1" key="1">
    <citation type="journal article" date="2014" name="Front. Microbiol.">
        <title>High frequency of phylogenetically diverse reductive dehalogenase-homologous genes in deep subseafloor sedimentary metagenomes.</title>
        <authorList>
            <person name="Kawai M."/>
            <person name="Futagami T."/>
            <person name="Toyoda A."/>
            <person name="Takaki Y."/>
            <person name="Nishi S."/>
            <person name="Hori S."/>
            <person name="Arai W."/>
            <person name="Tsubouchi T."/>
            <person name="Morono Y."/>
            <person name="Uchiyama I."/>
            <person name="Ito T."/>
            <person name="Fujiyama A."/>
            <person name="Inagaki F."/>
            <person name="Takami H."/>
        </authorList>
    </citation>
    <scope>NUCLEOTIDE SEQUENCE</scope>
    <source>
        <strain evidence="1">Expedition CK06-06</strain>
    </source>
</reference>
<comment type="caution">
    <text evidence="1">The sequence shown here is derived from an EMBL/GenBank/DDBJ whole genome shotgun (WGS) entry which is preliminary data.</text>
</comment>
<feature type="non-terminal residue" evidence="1">
    <location>
        <position position="35"/>
    </location>
</feature>
<evidence type="ECO:0000313" key="1">
    <source>
        <dbReference type="EMBL" id="GAG74823.1"/>
    </source>
</evidence>
<dbReference type="AlphaFoldDB" id="X1AR69"/>